<evidence type="ECO:0000256" key="1">
    <source>
        <dbReference type="ARBA" id="ARBA00007265"/>
    </source>
</evidence>
<protein>
    <recommendedName>
        <fullName evidence="12">CCA tRNA nucleotidyltransferase, mitochondrial</fullName>
    </recommendedName>
</protein>
<comment type="similarity">
    <text evidence="5">Belongs to the TTI2 family.</text>
</comment>
<keyword evidence="4 6" id="KW-0694">RNA-binding</keyword>
<dbReference type="GO" id="GO:0000166">
    <property type="term" value="F:nucleotide binding"/>
    <property type="evidence" value="ECO:0007669"/>
    <property type="project" value="UniProtKB-KW"/>
</dbReference>
<dbReference type="GO" id="GO:0001680">
    <property type="term" value="P:tRNA 3'-terminal CCA addition"/>
    <property type="evidence" value="ECO:0007669"/>
    <property type="project" value="TreeGrafter"/>
</dbReference>
<feature type="region of interest" description="Disordered" evidence="7">
    <location>
        <begin position="616"/>
        <end position="639"/>
    </location>
</feature>
<feature type="region of interest" description="Disordered" evidence="7">
    <location>
        <begin position="53"/>
        <end position="95"/>
    </location>
</feature>
<organism evidence="10 11">
    <name type="scientific">Penicillium frequentans</name>
    <dbReference type="NCBI Taxonomy" id="3151616"/>
    <lineage>
        <taxon>Eukaryota</taxon>
        <taxon>Fungi</taxon>
        <taxon>Dikarya</taxon>
        <taxon>Ascomycota</taxon>
        <taxon>Pezizomycotina</taxon>
        <taxon>Eurotiomycetes</taxon>
        <taxon>Eurotiomycetidae</taxon>
        <taxon>Eurotiales</taxon>
        <taxon>Aspergillaceae</taxon>
        <taxon>Penicillium</taxon>
    </lineage>
</organism>
<sequence length="1219" mass="136174">MYRLRCLESSFDALRLKTPTPLARPLATQIYLQTLPRNFLNFTNRTYSTTWQPSMRARELASHSPEPASKRRRISTSPARGGSSEEMARDHPTLQLTPIESTLQTLLLDVAKYIHDKGLIDGNSDGGDRAETVLRFTGGWVRDKLLGVESHDIDVGISNMTGYQFGMQLKEYLDDPQNLEKYKKTLPNGEMHDAIVSLHKIEANPEKSKHLETVTTKIFGLDIDLVNLRKETYSDDSRNPQMEFGTAVEDALRRDATINAIFYNLNESKLEDLTEQGLDDMKKHLIRTPLEPYQTFKDDPLRVLRLIRFASRLGYAIDPEAENAMQNEDIRVALKLKISKERVATELEKMLKGPDPRGALEFIDRLNLYPTIFANHQDEVTTDTSTWPLAYNALPRLLQLGPDNAAELLVRDKASVYYTWMIAAFAPWTSIPPRPSSGPKHKPLPTRAVEVGRDSLRTDNKTLQILRDATSNYKDITACKSALRENSLSGTPAEIRQQIGLRIRSWGKDWKLCVVLAILQEVMQGRDLSEVVPEYNDFIAYIVENDLEHVNSLVPVVNGGEIIQHLGGKKGPWMTKATTMVVEWQLLHPDTDKAATLEEISRRRGELGFDAGAQTQRVHSKFPTSSSKQRSSSNLGQATWTNSEKEARVVLQQEPWTLSQSALPRLPSAGKIIKAGLPELWQNISTYDHSTRMNVCESLYAALAFIEAIPPQLLPDDSGCRQLEGDQITAASNLFKWANEAALPSSEFAACFDDNVEVTAETKKAQHESILKGSLALEFLCLFKAQTNATLPNRRTPTAPDSLPDSLITMATFMPGQDPWCTDDTVMTADMYFGGGWNHLWDTIEVVLKEKIRPLFTKQRNPNITNEGRKDFHPVPLPRFDGSALDDSAKPWKNTDIYATTVLFWIVSQYKPADKKYLEAHFPLLVPTILALIDDSSISFKVKGCQLLNQLLNTIQGSGSDILIRTNLAPVFEEAIKPCLLSLPTITPEDKSLQMLGAAYPVLIALFKAASNKNPPKAQKTETYNASLAKILRSNLISSYNHISSSNPTYESSASFPHPKLSTFLMDEITIVVNDLGIETTKYLQDIVPLLNMTLANPFGSAYPPLLSAAVSTTKSVILNAHPRIWRWRGEILAGLCACWLHVAAENKEKEGDTALVKQLGKLTRELQSAVVVLKHALQNPVSPDADQLLIKEEMSEELQKLVDADSELAGLLFTDVKS</sequence>
<dbReference type="SUPFAM" id="SSF48371">
    <property type="entry name" value="ARM repeat"/>
    <property type="match status" value="1"/>
</dbReference>
<comment type="similarity">
    <text evidence="1 6">Belongs to the tRNA nucleotidyltransferase/poly(A) polymerase family.</text>
</comment>
<evidence type="ECO:0000313" key="11">
    <source>
        <dbReference type="Proteomes" id="UP001220324"/>
    </source>
</evidence>
<dbReference type="GO" id="GO:0003723">
    <property type="term" value="F:RNA binding"/>
    <property type="evidence" value="ECO:0007669"/>
    <property type="project" value="UniProtKB-KW"/>
</dbReference>
<dbReference type="GO" id="GO:0005739">
    <property type="term" value="C:mitochondrion"/>
    <property type="evidence" value="ECO:0007669"/>
    <property type="project" value="UniProtKB-ARBA"/>
</dbReference>
<evidence type="ECO:0000256" key="4">
    <source>
        <dbReference type="ARBA" id="ARBA00022884"/>
    </source>
</evidence>
<dbReference type="SUPFAM" id="SSF81301">
    <property type="entry name" value="Nucleotidyltransferase"/>
    <property type="match status" value="1"/>
</dbReference>
<dbReference type="Gene3D" id="1.10.3090.10">
    <property type="entry name" value="cca-adding enzyme, domain 2"/>
    <property type="match status" value="1"/>
</dbReference>
<evidence type="ECO:0000256" key="3">
    <source>
        <dbReference type="ARBA" id="ARBA00022741"/>
    </source>
</evidence>
<name>A0AAD6CMY1_9EURO</name>
<dbReference type="FunFam" id="3.30.460.10:FF:000019">
    <property type="entry name" value="tRNA nucleotidyltransferase cca2"/>
    <property type="match status" value="1"/>
</dbReference>
<dbReference type="InterPro" id="IPR002646">
    <property type="entry name" value="PolA_pol_head_dom"/>
</dbReference>
<dbReference type="GO" id="GO:0110078">
    <property type="term" value="C:TTT Hsp90 cochaperone complex"/>
    <property type="evidence" value="ECO:0007669"/>
    <property type="project" value="InterPro"/>
</dbReference>
<keyword evidence="2 6" id="KW-0808">Transferase</keyword>
<dbReference type="Pfam" id="PF01743">
    <property type="entry name" value="PolyA_pol"/>
    <property type="match status" value="1"/>
</dbReference>
<evidence type="ECO:0000256" key="6">
    <source>
        <dbReference type="RuleBase" id="RU003953"/>
    </source>
</evidence>
<gene>
    <name evidence="10" type="ORF">N7494_011754</name>
</gene>
<evidence type="ECO:0000259" key="9">
    <source>
        <dbReference type="Pfam" id="PF12627"/>
    </source>
</evidence>
<dbReference type="CDD" id="cd05398">
    <property type="entry name" value="NT_ClassII-CCAase"/>
    <property type="match status" value="1"/>
</dbReference>
<evidence type="ECO:0000313" key="10">
    <source>
        <dbReference type="EMBL" id="KAJ5525104.1"/>
    </source>
</evidence>
<evidence type="ECO:0000256" key="7">
    <source>
        <dbReference type="SAM" id="MobiDB-lite"/>
    </source>
</evidence>
<dbReference type="Gene3D" id="3.30.460.10">
    <property type="entry name" value="Beta Polymerase, domain 2"/>
    <property type="match status" value="1"/>
</dbReference>
<keyword evidence="11" id="KW-1185">Reference proteome</keyword>
<dbReference type="Proteomes" id="UP001220324">
    <property type="component" value="Unassembled WGS sequence"/>
</dbReference>
<dbReference type="InterPro" id="IPR016024">
    <property type="entry name" value="ARM-type_fold"/>
</dbReference>
<dbReference type="GO" id="GO:0052929">
    <property type="term" value="F:ATP:3'-cytidine-cytidine-tRNA adenylyltransferase activity"/>
    <property type="evidence" value="ECO:0007669"/>
    <property type="project" value="TreeGrafter"/>
</dbReference>
<feature type="domain" description="tRNA nucleotidyltransferase/poly(A) polymerase RNA and SrmB- binding" evidence="9">
    <location>
        <begin position="314"/>
        <end position="373"/>
    </location>
</feature>
<evidence type="ECO:0000256" key="5">
    <source>
        <dbReference type="ARBA" id="ARBA00034736"/>
    </source>
</evidence>
<evidence type="ECO:0008006" key="12">
    <source>
        <dbReference type="Google" id="ProtNLM"/>
    </source>
</evidence>
<dbReference type="PANTHER" id="PTHR13734">
    <property type="entry name" value="TRNA-NUCLEOTIDYLTRANSFERASE"/>
    <property type="match status" value="1"/>
</dbReference>
<evidence type="ECO:0000256" key="2">
    <source>
        <dbReference type="ARBA" id="ARBA00022679"/>
    </source>
</evidence>
<dbReference type="EMBL" id="JAQIZZ010000008">
    <property type="protein sequence ID" value="KAJ5525104.1"/>
    <property type="molecule type" value="Genomic_DNA"/>
</dbReference>
<dbReference type="Pfam" id="PF12627">
    <property type="entry name" value="PolyA_pol_RNAbd"/>
    <property type="match status" value="1"/>
</dbReference>
<dbReference type="SUPFAM" id="SSF81891">
    <property type="entry name" value="Poly A polymerase C-terminal region-like"/>
    <property type="match status" value="1"/>
</dbReference>
<dbReference type="InterPro" id="IPR032828">
    <property type="entry name" value="PolyA_RNA-bd"/>
</dbReference>
<evidence type="ECO:0000259" key="8">
    <source>
        <dbReference type="Pfam" id="PF01743"/>
    </source>
</evidence>
<reference evidence="10 11" key="1">
    <citation type="journal article" date="2023" name="IMA Fungus">
        <title>Comparative genomic study of the Penicillium genus elucidates a diverse pangenome and 15 lateral gene transfer events.</title>
        <authorList>
            <person name="Petersen C."/>
            <person name="Sorensen T."/>
            <person name="Nielsen M.R."/>
            <person name="Sondergaard T.E."/>
            <person name="Sorensen J.L."/>
            <person name="Fitzpatrick D.A."/>
            <person name="Frisvad J.C."/>
            <person name="Nielsen K.L."/>
        </authorList>
    </citation>
    <scope>NUCLEOTIDE SEQUENCE [LARGE SCALE GENOMIC DNA]</scope>
    <source>
        <strain evidence="10 11">IBT 35679</strain>
    </source>
</reference>
<comment type="caution">
    <text evidence="10">The sequence shown here is derived from an EMBL/GenBank/DDBJ whole genome shotgun (WGS) entry which is preliminary data.</text>
</comment>
<proteinExistence type="inferred from homology"/>
<dbReference type="InterPro" id="IPR043519">
    <property type="entry name" value="NT_sf"/>
</dbReference>
<accession>A0AAD6CMY1</accession>
<dbReference type="GO" id="GO:0052927">
    <property type="term" value="F:CC tRNA cytidylyltransferase activity"/>
    <property type="evidence" value="ECO:0007669"/>
    <property type="project" value="TreeGrafter"/>
</dbReference>
<dbReference type="AlphaFoldDB" id="A0AAD6CMY1"/>
<feature type="domain" description="Poly A polymerase head" evidence="8">
    <location>
        <begin position="134"/>
        <end position="287"/>
    </location>
</feature>
<dbReference type="PANTHER" id="PTHR13734:SF5">
    <property type="entry name" value="CCA TRNA NUCLEOTIDYLTRANSFERASE, MITOCHONDRIAL"/>
    <property type="match status" value="1"/>
</dbReference>
<keyword evidence="3" id="KW-0547">Nucleotide-binding</keyword>
<dbReference type="Pfam" id="PF10521">
    <property type="entry name" value="Tti2"/>
    <property type="match status" value="1"/>
</dbReference>
<dbReference type="InterPro" id="IPR018870">
    <property type="entry name" value="Tti2"/>
</dbReference>